<evidence type="ECO:0000256" key="9">
    <source>
        <dbReference type="ARBA" id="ARBA00023034"/>
    </source>
</evidence>
<dbReference type="Pfam" id="PF08033">
    <property type="entry name" value="Sec23_BS"/>
    <property type="match status" value="1"/>
</dbReference>
<dbReference type="Gene3D" id="2.30.30.380">
    <property type="entry name" value="Zn-finger domain of Sec23/24"/>
    <property type="match status" value="1"/>
</dbReference>
<keyword evidence="11" id="KW-0968">Cytoplasmic vesicle</keyword>
<sequence length="1118" mass="125883">MSQSNMMNQNNMPNGMPPHMNGIDSSHSSRDSSPTVRYPYMTQGPMAPHRPIPANQLPPTSKTINQLSQNYSNLQINNQLTPRTSPKMFSTSTPNEQVKDNQSQPAIDRNKSQQSQGGVLSPIGFNHSATSHFSNVALNGNSVSNLGQTSQRFNVPSNFGGTQLPHQNSLPSNAVAPPPRPPLQQTLSQPRLMAYNNGPVPTSTSSPQHAVPQNHMTQRPLMNQPNRMPNFNLQPSVPVQSPATRMPTQMRMPNSMQQYPNMHQQQHHQQQQQRYPTPQQYTNQLQASDQLPNVTSNSVHQNSTPAQDIPIRANLHSNRYPTQPQYNQSHQQQQYTQQTIPLQQQQQQKLQQNFYQQSSQNVVQSGFNKLWGVENFDLLQTPNILPKTKVEVPRITLGNELLDHANCKPDIFRCTMTKIPENNSLLQKSRLPLGVLIHPFKDLNHLPVIQCNTIVRCRSCRTYINPYVYFIDSKKWKCNLCYRINELPEEFQYDPVTKTYGDPSRRPEVKTSTIEYIAPSEYMLRPPQAAIYLFLLDISRAAIESGYLHTVCSVLQSELNNLPGDTRTQVGFIAYDTALHFFSFADGLSQPHEMTVLDIDDVFLPCPDNLLVNLQDCMELVTDLLAQLPNRYNNSFETGSALGAALQASYKMMASTGGRVTVFQATLPTIGPGALISREDPSQRAGSDVQHLNPANDFYKRLALECSGQQIAVDIFFANSQYVDIATISGICKFSGGCMYHFPLFKASRQSQNESFEKCLRRYLTRKIGFEAVMRIRCSRGLTIHTFHGNFFVRSTDLLSLPNINPDAGFGMQVSIEESLSDVKSICFQAALLYTSSKGERRIRVHTMCLPVVNNLTEIINSADQQCIIGLLSKMAVDRSVQSNLSDAREAFINVAIDILTSYKASQNMGATSGLMVPNCLRLLPLYISALLKSIAFRSGVSTRLDDRVKAMCDMKTSPLPNLIQQIYPDLYPVHNLHDQNVIENEDKELVPMPPILQLSARNIDSNGAYLMDMGTHMVIIVCSAVSSMFLNHVLGVSDYNSISDEMYELPSLDNEHNQRLHLLINYLNDEKPMNATLQIMRDSSPNRNMFFEKLLEDRIETALSYHEFLQHLKTQVK</sequence>
<dbReference type="Gene3D" id="1.20.120.730">
    <property type="entry name" value="Sec23/Sec24 helical domain"/>
    <property type="match status" value="1"/>
</dbReference>
<evidence type="ECO:0000259" key="14">
    <source>
        <dbReference type="Pfam" id="PF04811"/>
    </source>
</evidence>
<evidence type="ECO:0000313" key="18">
    <source>
        <dbReference type="RefSeq" id="XP_017778583.1"/>
    </source>
</evidence>
<dbReference type="InterPro" id="IPR006895">
    <property type="entry name" value="Znf_Sec23_Sec24"/>
</dbReference>
<dbReference type="InterPro" id="IPR036174">
    <property type="entry name" value="Znf_Sec23_Sec24_sf"/>
</dbReference>
<dbReference type="InterPro" id="IPR029006">
    <property type="entry name" value="ADF-H/Gelsolin-like_dom_sf"/>
</dbReference>
<dbReference type="SUPFAM" id="SSF53300">
    <property type="entry name" value="vWA-like"/>
    <property type="match status" value="1"/>
</dbReference>
<dbReference type="Pfam" id="PF04810">
    <property type="entry name" value="zf-Sec23_Sec24"/>
    <property type="match status" value="1"/>
</dbReference>
<feature type="domain" description="Sec23/Sec24 beta-sandwich" evidence="16">
    <location>
        <begin position="769"/>
        <end position="853"/>
    </location>
</feature>
<feature type="region of interest" description="Disordered" evidence="12">
    <location>
        <begin position="76"/>
        <end position="124"/>
    </location>
</feature>
<evidence type="ECO:0000256" key="3">
    <source>
        <dbReference type="ARBA" id="ARBA00004397"/>
    </source>
</evidence>
<feature type="compositionally biased region" description="Polar residues" evidence="12">
    <location>
        <begin position="76"/>
        <end position="105"/>
    </location>
</feature>
<keyword evidence="17" id="KW-1185">Reference proteome</keyword>
<dbReference type="Gene3D" id="2.60.40.1670">
    <property type="entry name" value="beta-sandwich domain of Sec23/24"/>
    <property type="match status" value="1"/>
</dbReference>
<dbReference type="RefSeq" id="XP_017778584.1">
    <property type="nucleotide sequence ID" value="XM_017923095.1"/>
</dbReference>
<dbReference type="InterPro" id="IPR006900">
    <property type="entry name" value="Sec23/24_helical_dom"/>
</dbReference>
<evidence type="ECO:0000256" key="4">
    <source>
        <dbReference type="ARBA" id="ARBA00008334"/>
    </source>
</evidence>
<name>A0ABM1MVI3_NICVS</name>
<dbReference type="PANTHER" id="PTHR13803:SF39">
    <property type="entry name" value="SECRETORY 24AB, ISOFORM A"/>
    <property type="match status" value="1"/>
</dbReference>
<dbReference type="Gene3D" id="3.40.20.10">
    <property type="entry name" value="Severin"/>
    <property type="match status" value="1"/>
</dbReference>
<keyword evidence="6" id="KW-0256">Endoplasmic reticulum</keyword>
<feature type="region of interest" description="Disordered" evidence="12">
    <location>
        <begin position="317"/>
        <end position="340"/>
    </location>
</feature>
<evidence type="ECO:0000259" key="16">
    <source>
        <dbReference type="Pfam" id="PF08033"/>
    </source>
</evidence>
<dbReference type="InterPro" id="IPR012990">
    <property type="entry name" value="Beta-sandwich_Sec23_24"/>
</dbReference>
<proteinExistence type="inferred from homology"/>
<evidence type="ECO:0000256" key="12">
    <source>
        <dbReference type="SAM" id="MobiDB-lite"/>
    </source>
</evidence>
<dbReference type="InterPro" id="IPR006896">
    <property type="entry name" value="Sec23/24_trunk_dom"/>
</dbReference>
<dbReference type="SUPFAM" id="SSF81995">
    <property type="entry name" value="beta-sandwich domain of Sec23/24"/>
    <property type="match status" value="1"/>
</dbReference>
<evidence type="ECO:0000259" key="15">
    <source>
        <dbReference type="Pfam" id="PF04815"/>
    </source>
</evidence>
<accession>A0ABM1MVI3</accession>
<evidence type="ECO:0000256" key="11">
    <source>
        <dbReference type="ARBA" id="ARBA00023329"/>
    </source>
</evidence>
<evidence type="ECO:0000256" key="8">
    <source>
        <dbReference type="ARBA" id="ARBA00022927"/>
    </source>
</evidence>
<dbReference type="Pfam" id="PF04811">
    <property type="entry name" value="Sec23_trunk"/>
    <property type="match status" value="1"/>
</dbReference>
<dbReference type="SUPFAM" id="SSF82919">
    <property type="entry name" value="Zn-finger domain of Sec23/24"/>
    <property type="match status" value="1"/>
</dbReference>
<evidence type="ECO:0000256" key="6">
    <source>
        <dbReference type="ARBA" id="ARBA00022824"/>
    </source>
</evidence>
<dbReference type="InterPro" id="IPR036465">
    <property type="entry name" value="vWFA_dom_sf"/>
</dbReference>
<dbReference type="PANTHER" id="PTHR13803">
    <property type="entry name" value="SEC24-RELATED PROTEIN"/>
    <property type="match status" value="1"/>
</dbReference>
<comment type="similarity">
    <text evidence="4">Belongs to the SEC23/SEC24 family. SEC24 subfamily.</text>
</comment>
<feature type="region of interest" description="Disordered" evidence="12">
    <location>
        <begin position="1"/>
        <end position="64"/>
    </location>
</feature>
<dbReference type="CDD" id="cd01479">
    <property type="entry name" value="Sec24-like"/>
    <property type="match status" value="1"/>
</dbReference>
<keyword evidence="7" id="KW-0931">ER-Golgi transport</keyword>
<feature type="compositionally biased region" description="Low complexity" evidence="12">
    <location>
        <begin position="256"/>
        <end position="278"/>
    </location>
</feature>
<gene>
    <name evidence="18 19" type="primary">LOC108564159</name>
</gene>
<dbReference type="GeneID" id="108564159"/>
<dbReference type="Pfam" id="PF04815">
    <property type="entry name" value="Sec23_helical"/>
    <property type="match status" value="1"/>
</dbReference>
<keyword evidence="8" id="KW-0653">Protein transport</keyword>
<dbReference type="InterPro" id="IPR041742">
    <property type="entry name" value="Sec24-like_trunk_dom"/>
</dbReference>
<evidence type="ECO:0000256" key="10">
    <source>
        <dbReference type="ARBA" id="ARBA00023136"/>
    </source>
</evidence>
<keyword evidence="10" id="KW-0472">Membrane</keyword>
<reference evidence="18 19" key="1">
    <citation type="submission" date="2025-05" db="UniProtKB">
        <authorList>
            <consortium name="RefSeq"/>
        </authorList>
    </citation>
    <scope>IDENTIFICATION</scope>
    <source>
        <tissue evidence="18 19">Whole Larva</tissue>
    </source>
</reference>
<organism evidence="17 18">
    <name type="scientific">Nicrophorus vespilloides</name>
    <name type="common">Boreal carrion beetle</name>
    <dbReference type="NCBI Taxonomy" id="110193"/>
    <lineage>
        <taxon>Eukaryota</taxon>
        <taxon>Metazoa</taxon>
        <taxon>Ecdysozoa</taxon>
        <taxon>Arthropoda</taxon>
        <taxon>Hexapoda</taxon>
        <taxon>Insecta</taxon>
        <taxon>Pterygota</taxon>
        <taxon>Neoptera</taxon>
        <taxon>Endopterygota</taxon>
        <taxon>Coleoptera</taxon>
        <taxon>Polyphaga</taxon>
        <taxon>Staphyliniformia</taxon>
        <taxon>Silphidae</taxon>
        <taxon>Nicrophorinae</taxon>
        <taxon>Nicrophorus</taxon>
    </lineage>
</organism>
<dbReference type="InterPro" id="IPR050550">
    <property type="entry name" value="SEC23_SEC24_subfamily"/>
</dbReference>
<keyword evidence="9" id="KW-0333">Golgi apparatus</keyword>
<evidence type="ECO:0000313" key="19">
    <source>
        <dbReference type="RefSeq" id="XP_017778584.1"/>
    </source>
</evidence>
<feature type="domain" description="Sec23/Sec24 helical" evidence="15">
    <location>
        <begin position="864"/>
        <end position="964"/>
    </location>
</feature>
<evidence type="ECO:0000259" key="13">
    <source>
        <dbReference type="Pfam" id="PF04810"/>
    </source>
</evidence>
<feature type="compositionally biased region" description="Polar residues" evidence="12">
    <location>
        <begin position="149"/>
        <end position="172"/>
    </location>
</feature>
<dbReference type="SUPFAM" id="SSF81811">
    <property type="entry name" value="Helical domain of Sec23/24"/>
    <property type="match status" value="1"/>
</dbReference>
<evidence type="ECO:0000256" key="2">
    <source>
        <dbReference type="ARBA" id="ARBA00004394"/>
    </source>
</evidence>
<evidence type="ECO:0000313" key="17">
    <source>
        <dbReference type="Proteomes" id="UP000695000"/>
    </source>
</evidence>
<feature type="region of interest" description="Disordered" evidence="12">
    <location>
        <begin position="253"/>
        <end position="278"/>
    </location>
</feature>
<feature type="domain" description="Zinc finger Sec23/Sec24-type" evidence="13">
    <location>
        <begin position="454"/>
        <end position="490"/>
    </location>
</feature>
<dbReference type="Proteomes" id="UP000695000">
    <property type="component" value="Unplaced"/>
</dbReference>
<evidence type="ECO:0000256" key="7">
    <source>
        <dbReference type="ARBA" id="ARBA00022892"/>
    </source>
</evidence>
<feature type="compositionally biased region" description="Low complexity" evidence="12">
    <location>
        <begin position="1"/>
        <end position="26"/>
    </location>
</feature>
<dbReference type="SUPFAM" id="SSF82754">
    <property type="entry name" value="C-terminal, gelsolin-like domain of Sec23/24"/>
    <property type="match status" value="1"/>
</dbReference>
<evidence type="ECO:0000256" key="5">
    <source>
        <dbReference type="ARBA" id="ARBA00022448"/>
    </source>
</evidence>
<dbReference type="Gene3D" id="3.40.50.410">
    <property type="entry name" value="von Willebrand factor, type A domain"/>
    <property type="match status" value="1"/>
</dbReference>
<dbReference type="InterPro" id="IPR036175">
    <property type="entry name" value="Sec23/24_helical_dom_sf"/>
</dbReference>
<dbReference type="InterPro" id="IPR036180">
    <property type="entry name" value="Gelsolin-like_dom_sf"/>
</dbReference>
<feature type="domain" description="Sec23/Sec24 trunk" evidence="14">
    <location>
        <begin position="527"/>
        <end position="763"/>
    </location>
</feature>
<keyword evidence="5" id="KW-0813">Transport</keyword>
<comment type="subcellular location">
    <subcellularLocation>
        <location evidence="1">Cytoplasmic vesicle</location>
        <location evidence="1">COPII-coated vesicle membrane</location>
        <topology evidence="1">Peripheral membrane protein</topology>
        <orientation evidence="1">Cytoplasmic side</orientation>
    </subcellularLocation>
    <subcellularLocation>
        <location evidence="3">Endoplasmic reticulum membrane</location>
        <topology evidence="3">Peripheral membrane protein</topology>
        <orientation evidence="3">Cytoplasmic side</orientation>
    </subcellularLocation>
    <subcellularLocation>
        <location evidence="2">Golgi apparatus membrane</location>
    </subcellularLocation>
</comment>
<protein>
    <submittedName>
        <fullName evidence="18 19">Protein transport protein Sec24A</fullName>
    </submittedName>
</protein>
<feature type="compositionally biased region" description="Low complexity" evidence="12">
    <location>
        <begin position="321"/>
        <end position="340"/>
    </location>
</feature>
<feature type="region of interest" description="Disordered" evidence="12">
    <location>
        <begin position="149"/>
        <end position="186"/>
    </location>
</feature>
<dbReference type="RefSeq" id="XP_017778583.1">
    <property type="nucleotide sequence ID" value="XM_017923094.1"/>
</dbReference>
<evidence type="ECO:0000256" key="1">
    <source>
        <dbReference type="ARBA" id="ARBA00004299"/>
    </source>
</evidence>